<feature type="compositionally biased region" description="Basic residues" evidence="1">
    <location>
        <begin position="193"/>
        <end position="203"/>
    </location>
</feature>
<feature type="region of interest" description="Disordered" evidence="1">
    <location>
        <begin position="193"/>
        <end position="212"/>
    </location>
</feature>
<reference evidence="2 3" key="1">
    <citation type="submission" date="2018-06" db="EMBL/GenBank/DDBJ databases">
        <title>Comparative genomics reveals the genomic features of Rhizophagus irregularis, R. cerebriforme, R. diaphanum and Gigaspora rosea, and their symbiotic lifestyle signature.</title>
        <authorList>
            <person name="Morin E."/>
            <person name="San Clemente H."/>
            <person name="Chen E.C.H."/>
            <person name="De La Providencia I."/>
            <person name="Hainaut M."/>
            <person name="Kuo A."/>
            <person name="Kohler A."/>
            <person name="Murat C."/>
            <person name="Tang N."/>
            <person name="Roy S."/>
            <person name="Loubradou J."/>
            <person name="Henrissat B."/>
            <person name="Grigoriev I.V."/>
            <person name="Corradi N."/>
            <person name="Roux C."/>
            <person name="Martin F.M."/>
        </authorList>
    </citation>
    <scope>NUCLEOTIDE SEQUENCE [LARGE SCALE GENOMIC DNA]</scope>
    <source>
        <strain evidence="2 3">DAOM 194757</strain>
    </source>
</reference>
<accession>A0A397V6R8</accession>
<dbReference type="EMBL" id="QKWP01000585">
    <property type="protein sequence ID" value="RIB17752.1"/>
    <property type="molecule type" value="Genomic_DNA"/>
</dbReference>
<name>A0A397V6R8_9GLOM</name>
<sequence>MDNELLEHEEYLEYQDPNFDYKILDDNESYLENIFEILSTPKTTTDECVTDNEYDKQNKERDINWSTLDNNLQSEVESMWTLPTDNSNILDYKIAIKAGTKNAINNLSICTSHYTFDQNKLHLSRAKQDVLIEKSWIHRRKCMFCCSDKDFFSRCFNNGKRRYKQDVEKLIKRNTSGRCSLEVVIESFAQKQKNQKQIKKPLSNKKTEKNTN</sequence>
<comment type="caution">
    <text evidence="2">The sequence shown here is derived from an EMBL/GenBank/DDBJ whole genome shotgun (WGS) entry which is preliminary data.</text>
</comment>
<protein>
    <submittedName>
        <fullName evidence="2">Uncharacterized protein</fullName>
    </submittedName>
</protein>
<evidence type="ECO:0000313" key="3">
    <source>
        <dbReference type="Proteomes" id="UP000266673"/>
    </source>
</evidence>
<evidence type="ECO:0000313" key="2">
    <source>
        <dbReference type="EMBL" id="RIB17752.1"/>
    </source>
</evidence>
<evidence type="ECO:0000256" key="1">
    <source>
        <dbReference type="SAM" id="MobiDB-lite"/>
    </source>
</evidence>
<dbReference type="AlphaFoldDB" id="A0A397V6R8"/>
<dbReference type="OrthoDB" id="2432419at2759"/>
<organism evidence="2 3">
    <name type="scientific">Gigaspora rosea</name>
    <dbReference type="NCBI Taxonomy" id="44941"/>
    <lineage>
        <taxon>Eukaryota</taxon>
        <taxon>Fungi</taxon>
        <taxon>Fungi incertae sedis</taxon>
        <taxon>Mucoromycota</taxon>
        <taxon>Glomeromycotina</taxon>
        <taxon>Glomeromycetes</taxon>
        <taxon>Diversisporales</taxon>
        <taxon>Gigasporaceae</taxon>
        <taxon>Gigaspora</taxon>
    </lineage>
</organism>
<dbReference type="Proteomes" id="UP000266673">
    <property type="component" value="Unassembled WGS sequence"/>
</dbReference>
<gene>
    <name evidence="2" type="ORF">C2G38_2186496</name>
</gene>
<keyword evidence="3" id="KW-1185">Reference proteome</keyword>
<proteinExistence type="predicted"/>